<evidence type="ECO:0000313" key="1">
    <source>
        <dbReference type="EMBL" id="KAJ7944672.1"/>
    </source>
</evidence>
<dbReference type="EMBL" id="JARAOO010000014">
    <property type="protein sequence ID" value="KAJ7944672.1"/>
    <property type="molecule type" value="Genomic_DNA"/>
</dbReference>
<dbReference type="Proteomes" id="UP001163823">
    <property type="component" value="Chromosome 14"/>
</dbReference>
<comment type="caution">
    <text evidence="1">The sequence shown here is derived from an EMBL/GenBank/DDBJ whole genome shotgun (WGS) entry which is preliminary data.</text>
</comment>
<protein>
    <submittedName>
        <fullName evidence="1">Trihelix transcription factor ASIL2</fullName>
    </submittedName>
</protein>
<sequence length="279" mass="31226">MEKLRKRYRSEKQRSRNFPDRFFSSWVLFHLMDSLEKGSSSYFRSNLEQDFDRGSDDRKSGFCVKTSGDWIGVPTGPVLFDDFGSGSTLKGVGGRNVITTGFPTKNYFKINEDSDTIFDSWWNLGSGYVVKNHSDQNAATEGLRFKNYATYIDNNSNSPFGFPLKTLGNGISAPPAFRPKNYGKAGCHGTKFQNDERSVFKNFGPPTFKSKDNRKVNGNSSSDIYIRVFNGSSSSSRSGFGKKSRAGVVKREMDSLLSDSIFNKDVWRRVPEDGNGSGD</sequence>
<dbReference type="KEGG" id="qsa:O6P43_034027"/>
<reference evidence="1" key="1">
    <citation type="journal article" date="2023" name="Science">
        <title>Elucidation of the pathway for biosynthesis of saponin adjuvants from the soapbark tree.</title>
        <authorList>
            <person name="Reed J."/>
            <person name="Orme A."/>
            <person name="El-Demerdash A."/>
            <person name="Owen C."/>
            <person name="Martin L.B.B."/>
            <person name="Misra R.C."/>
            <person name="Kikuchi S."/>
            <person name="Rejzek M."/>
            <person name="Martin A.C."/>
            <person name="Harkess A."/>
            <person name="Leebens-Mack J."/>
            <person name="Louveau T."/>
            <person name="Stephenson M.J."/>
            <person name="Osbourn A."/>
        </authorList>
    </citation>
    <scope>NUCLEOTIDE SEQUENCE</scope>
    <source>
        <strain evidence="1">S10</strain>
    </source>
</reference>
<name>A0AAD7KS12_QUISA</name>
<proteinExistence type="predicted"/>
<evidence type="ECO:0000313" key="2">
    <source>
        <dbReference type="Proteomes" id="UP001163823"/>
    </source>
</evidence>
<dbReference type="AlphaFoldDB" id="A0AAD7KS12"/>
<keyword evidence="2" id="KW-1185">Reference proteome</keyword>
<accession>A0AAD7KS12</accession>
<gene>
    <name evidence="1" type="ORF">O6P43_034027</name>
</gene>
<organism evidence="1 2">
    <name type="scientific">Quillaja saponaria</name>
    <name type="common">Soap bark tree</name>
    <dbReference type="NCBI Taxonomy" id="32244"/>
    <lineage>
        <taxon>Eukaryota</taxon>
        <taxon>Viridiplantae</taxon>
        <taxon>Streptophyta</taxon>
        <taxon>Embryophyta</taxon>
        <taxon>Tracheophyta</taxon>
        <taxon>Spermatophyta</taxon>
        <taxon>Magnoliopsida</taxon>
        <taxon>eudicotyledons</taxon>
        <taxon>Gunneridae</taxon>
        <taxon>Pentapetalae</taxon>
        <taxon>rosids</taxon>
        <taxon>fabids</taxon>
        <taxon>Fabales</taxon>
        <taxon>Quillajaceae</taxon>
        <taxon>Quillaja</taxon>
    </lineage>
</organism>